<sequence length="172" mass="18644">MKFALGLKSKSGIHRLVNTLEERGFIRRIPQRARAIEVLRLPPSEGTTIKSAGFQPSIIDGDLGLSKPEQTDEQLEILSVPIMGRIAAGTPVEAIQSAEGNLSLPRDMLGKGEHFSLIVRGDSMIEAGIHDGDYAIIRKVNQANNGDIVVALIEGGEATLKRFRRHGKSIAL</sequence>
<dbReference type="EMBL" id="AMQN01031605">
    <property type="status" value="NOT_ANNOTATED_CDS"/>
    <property type="molecule type" value="Genomic_DNA"/>
</dbReference>
<dbReference type="InterPro" id="IPR036388">
    <property type="entry name" value="WH-like_DNA-bd_sf"/>
</dbReference>
<reference evidence="15" key="3">
    <citation type="submission" date="2015-06" db="UniProtKB">
        <authorList>
            <consortium name="EnsemblMetazoa"/>
        </authorList>
    </citation>
    <scope>IDENTIFICATION</scope>
</reference>
<dbReference type="Gene3D" id="2.10.109.10">
    <property type="entry name" value="Umud Fragment, subunit A"/>
    <property type="match status" value="1"/>
</dbReference>
<keyword evidence="4" id="KW-0227">DNA damage</keyword>
<dbReference type="PANTHER" id="PTHR33516:SF2">
    <property type="entry name" value="LEXA REPRESSOR-RELATED"/>
    <property type="match status" value="1"/>
</dbReference>
<evidence type="ECO:0000313" key="14">
    <source>
        <dbReference type="EMBL" id="ELT90843.1"/>
    </source>
</evidence>
<organism evidence="14">
    <name type="scientific">Capitella teleta</name>
    <name type="common">Polychaete worm</name>
    <dbReference type="NCBI Taxonomy" id="283909"/>
    <lineage>
        <taxon>Eukaryota</taxon>
        <taxon>Metazoa</taxon>
        <taxon>Spiralia</taxon>
        <taxon>Lophotrochozoa</taxon>
        <taxon>Annelida</taxon>
        <taxon>Polychaeta</taxon>
        <taxon>Sedentaria</taxon>
        <taxon>Scolecida</taxon>
        <taxon>Capitellidae</taxon>
        <taxon>Capitella</taxon>
    </lineage>
</organism>
<evidence type="ECO:0000256" key="8">
    <source>
        <dbReference type="ARBA" id="ARBA00023125"/>
    </source>
</evidence>
<evidence type="ECO:0000256" key="10">
    <source>
        <dbReference type="ARBA" id="ARBA00023204"/>
    </source>
</evidence>
<keyword evidence="9" id="KW-0804">Transcription</keyword>
<dbReference type="OMA" id="FIEGVFC"/>
<keyword evidence="11" id="KW-0742">SOS response</keyword>
<dbReference type="SUPFAM" id="SSF51306">
    <property type="entry name" value="LexA/Signal peptidase"/>
    <property type="match status" value="1"/>
</dbReference>
<evidence type="ECO:0000256" key="3">
    <source>
        <dbReference type="ARBA" id="ARBA00022705"/>
    </source>
</evidence>
<dbReference type="GO" id="GO:0006260">
    <property type="term" value="P:DNA replication"/>
    <property type="evidence" value="ECO:0007669"/>
    <property type="project" value="UniProtKB-KW"/>
</dbReference>
<dbReference type="PANTHER" id="PTHR33516">
    <property type="entry name" value="LEXA REPRESSOR"/>
    <property type="match status" value="1"/>
</dbReference>
<evidence type="ECO:0000259" key="13">
    <source>
        <dbReference type="Pfam" id="PF00717"/>
    </source>
</evidence>
<evidence type="ECO:0000256" key="9">
    <source>
        <dbReference type="ARBA" id="ARBA00023163"/>
    </source>
</evidence>
<dbReference type="InterPro" id="IPR015927">
    <property type="entry name" value="Peptidase_S24_S26A/B/C"/>
</dbReference>
<keyword evidence="2" id="KW-0678">Repressor</keyword>
<dbReference type="HOGENOM" id="CLU_066192_45_2_1"/>
<feature type="domain" description="Peptidase S24/S26A/S26B/S26C" evidence="13">
    <location>
        <begin position="81"/>
        <end position="172"/>
    </location>
</feature>
<name>R7TAU6_CAPTE</name>
<dbReference type="OrthoDB" id="5422924at2759"/>
<dbReference type="InterPro" id="IPR036286">
    <property type="entry name" value="LexA/Signal_pep-like_sf"/>
</dbReference>
<comment type="similarity">
    <text evidence="1 12">Belongs to the peptidase S24 family.</text>
</comment>
<keyword evidence="3" id="KW-0235">DNA replication</keyword>
<dbReference type="CDD" id="cd06529">
    <property type="entry name" value="S24_LexA-like"/>
    <property type="match status" value="1"/>
</dbReference>
<keyword evidence="7" id="KW-0805">Transcription regulation</keyword>
<evidence type="ECO:0000256" key="5">
    <source>
        <dbReference type="ARBA" id="ARBA00022801"/>
    </source>
</evidence>
<dbReference type="Proteomes" id="UP000014760">
    <property type="component" value="Unassembled WGS sequence"/>
</dbReference>
<dbReference type="MEROPS" id="S24.001"/>
<dbReference type="InterPro" id="IPR039418">
    <property type="entry name" value="LexA-like"/>
</dbReference>
<reference evidence="14 16" key="2">
    <citation type="journal article" date="2013" name="Nature">
        <title>Insights into bilaterian evolution from three spiralian genomes.</title>
        <authorList>
            <person name="Simakov O."/>
            <person name="Marletaz F."/>
            <person name="Cho S.J."/>
            <person name="Edsinger-Gonzales E."/>
            <person name="Havlak P."/>
            <person name="Hellsten U."/>
            <person name="Kuo D.H."/>
            <person name="Larsson T."/>
            <person name="Lv J."/>
            <person name="Arendt D."/>
            <person name="Savage R."/>
            <person name="Osoegawa K."/>
            <person name="de Jong P."/>
            <person name="Grimwood J."/>
            <person name="Chapman J.A."/>
            <person name="Shapiro H."/>
            <person name="Aerts A."/>
            <person name="Otillar R.P."/>
            <person name="Terry A.Y."/>
            <person name="Boore J.L."/>
            <person name="Grigoriev I.V."/>
            <person name="Lindberg D.R."/>
            <person name="Seaver E.C."/>
            <person name="Weisblat D.A."/>
            <person name="Putnam N.H."/>
            <person name="Rokhsar D.S."/>
        </authorList>
    </citation>
    <scope>NUCLEOTIDE SEQUENCE</scope>
    <source>
        <strain evidence="14 16">I ESC-2004</strain>
    </source>
</reference>
<dbReference type="SUPFAM" id="SSF46785">
    <property type="entry name" value="Winged helix' DNA-binding domain"/>
    <property type="match status" value="1"/>
</dbReference>
<evidence type="ECO:0000256" key="6">
    <source>
        <dbReference type="ARBA" id="ARBA00022813"/>
    </source>
</evidence>
<evidence type="ECO:0000256" key="4">
    <source>
        <dbReference type="ARBA" id="ARBA00022763"/>
    </source>
</evidence>
<dbReference type="GO" id="GO:0004252">
    <property type="term" value="F:serine-type endopeptidase activity"/>
    <property type="evidence" value="ECO:0007669"/>
    <property type="project" value="InterPro"/>
</dbReference>
<keyword evidence="16" id="KW-1185">Reference proteome</keyword>
<dbReference type="GO" id="GO:0045892">
    <property type="term" value="P:negative regulation of DNA-templated transcription"/>
    <property type="evidence" value="ECO:0007669"/>
    <property type="project" value="InterPro"/>
</dbReference>
<gene>
    <name evidence="14" type="ORF">CAPTEDRAFT_147765</name>
</gene>
<dbReference type="AlphaFoldDB" id="R7TAU6"/>
<evidence type="ECO:0000256" key="7">
    <source>
        <dbReference type="ARBA" id="ARBA00023015"/>
    </source>
</evidence>
<evidence type="ECO:0000256" key="12">
    <source>
        <dbReference type="RuleBase" id="RU003991"/>
    </source>
</evidence>
<evidence type="ECO:0000313" key="15">
    <source>
        <dbReference type="EnsemblMetazoa" id="CapteP147765"/>
    </source>
</evidence>
<proteinExistence type="inferred from homology"/>
<protein>
    <recommendedName>
        <fullName evidence="13">Peptidase S24/S26A/S26B/S26C domain-containing protein</fullName>
    </recommendedName>
</protein>
<dbReference type="NCBIfam" id="TIGR00498">
    <property type="entry name" value="lexA"/>
    <property type="match status" value="1"/>
</dbReference>
<keyword evidence="5 12" id="KW-0378">Hydrolase</keyword>
<keyword evidence="8" id="KW-0238">DNA-binding</keyword>
<dbReference type="EMBL" id="KB310757">
    <property type="protein sequence ID" value="ELT90843.1"/>
    <property type="molecule type" value="Genomic_DNA"/>
</dbReference>
<dbReference type="PRINTS" id="PR00726">
    <property type="entry name" value="LEXASERPTASE"/>
</dbReference>
<feature type="non-terminal residue" evidence="14">
    <location>
        <position position="172"/>
    </location>
</feature>
<evidence type="ECO:0000256" key="11">
    <source>
        <dbReference type="ARBA" id="ARBA00023236"/>
    </source>
</evidence>
<keyword evidence="10" id="KW-0234">DNA repair</keyword>
<keyword evidence="6 12" id="KW-0068">Autocatalytic cleavage</keyword>
<dbReference type="InterPro" id="IPR036390">
    <property type="entry name" value="WH_DNA-bd_sf"/>
</dbReference>
<dbReference type="Gene3D" id="1.10.10.10">
    <property type="entry name" value="Winged helix-like DNA-binding domain superfamily/Winged helix DNA-binding domain"/>
    <property type="match status" value="1"/>
</dbReference>
<dbReference type="InterPro" id="IPR006200">
    <property type="entry name" value="LexA"/>
</dbReference>
<dbReference type="Pfam" id="PF00717">
    <property type="entry name" value="Peptidase_S24"/>
    <property type="match status" value="1"/>
</dbReference>
<evidence type="ECO:0000256" key="1">
    <source>
        <dbReference type="ARBA" id="ARBA00007484"/>
    </source>
</evidence>
<evidence type="ECO:0000256" key="2">
    <source>
        <dbReference type="ARBA" id="ARBA00022491"/>
    </source>
</evidence>
<dbReference type="InterPro" id="IPR006197">
    <property type="entry name" value="Peptidase_S24_LexA"/>
</dbReference>
<dbReference type="GO" id="GO:0006281">
    <property type="term" value="P:DNA repair"/>
    <property type="evidence" value="ECO:0007669"/>
    <property type="project" value="UniProtKB-KW"/>
</dbReference>
<reference evidence="16" key="1">
    <citation type="submission" date="2012-12" db="EMBL/GenBank/DDBJ databases">
        <authorList>
            <person name="Hellsten U."/>
            <person name="Grimwood J."/>
            <person name="Chapman J.A."/>
            <person name="Shapiro H."/>
            <person name="Aerts A."/>
            <person name="Otillar R.P."/>
            <person name="Terry A.Y."/>
            <person name="Boore J.L."/>
            <person name="Simakov O."/>
            <person name="Marletaz F."/>
            <person name="Cho S.-J."/>
            <person name="Edsinger-Gonzales E."/>
            <person name="Havlak P."/>
            <person name="Kuo D.-H."/>
            <person name="Larsson T."/>
            <person name="Lv J."/>
            <person name="Arendt D."/>
            <person name="Savage R."/>
            <person name="Osoegawa K."/>
            <person name="de Jong P."/>
            <person name="Lindberg D.R."/>
            <person name="Seaver E.C."/>
            <person name="Weisblat D.A."/>
            <person name="Putnam N.H."/>
            <person name="Grigoriev I.V."/>
            <person name="Rokhsar D.S."/>
        </authorList>
    </citation>
    <scope>NUCLEOTIDE SEQUENCE</scope>
    <source>
        <strain evidence="16">I ESC-2004</strain>
    </source>
</reference>
<accession>R7TAU6</accession>
<evidence type="ECO:0000313" key="16">
    <source>
        <dbReference type="Proteomes" id="UP000014760"/>
    </source>
</evidence>
<dbReference type="InterPro" id="IPR050077">
    <property type="entry name" value="LexA_repressor"/>
</dbReference>
<dbReference type="GO" id="GO:0003677">
    <property type="term" value="F:DNA binding"/>
    <property type="evidence" value="ECO:0007669"/>
    <property type="project" value="UniProtKB-KW"/>
</dbReference>
<dbReference type="EnsemblMetazoa" id="CapteT147765">
    <property type="protein sequence ID" value="CapteP147765"/>
    <property type="gene ID" value="CapteG147765"/>
</dbReference>